<name>A0ABQ6CSY8_9HYPH</name>
<organism evidence="2 3">
    <name type="scientific">Labrys miyagiensis</name>
    <dbReference type="NCBI Taxonomy" id="346912"/>
    <lineage>
        <taxon>Bacteria</taxon>
        <taxon>Pseudomonadati</taxon>
        <taxon>Pseudomonadota</taxon>
        <taxon>Alphaproteobacteria</taxon>
        <taxon>Hyphomicrobiales</taxon>
        <taxon>Xanthobacteraceae</taxon>
        <taxon>Labrys</taxon>
    </lineage>
</organism>
<evidence type="ECO:0008006" key="4">
    <source>
        <dbReference type="Google" id="ProtNLM"/>
    </source>
</evidence>
<feature type="region of interest" description="Disordered" evidence="1">
    <location>
        <begin position="1"/>
        <end position="55"/>
    </location>
</feature>
<feature type="compositionally biased region" description="Polar residues" evidence="1">
    <location>
        <begin position="26"/>
        <end position="42"/>
    </location>
</feature>
<gene>
    <name evidence="2" type="ORF">GCM10007874_58690</name>
</gene>
<dbReference type="Proteomes" id="UP001156882">
    <property type="component" value="Unassembled WGS sequence"/>
</dbReference>
<sequence>MERGTIPSDTYVSHGDCCVEQADADSGTQQSGNGTDDTQSTVDAPGSASDGSMPSKVVLSCRVTEEYIGTYEGKPVQETKTEIYIFALRPGAGTADLSNEDYDLSVSESTYTLKNKSSTSSKELNIDRTTGSISGLFVFKDESRHIDFMMQIDGRCSRTEDRGL</sequence>
<reference evidence="3" key="1">
    <citation type="journal article" date="2019" name="Int. J. Syst. Evol. Microbiol.">
        <title>The Global Catalogue of Microorganisms (GCM) 10K type strain sequencing project: providing services to taxonomists for standard genome sequencing and annotation.</title>
        <authorList>
            <consortium name="The Broad Institute Genomics Platform"/>
            <consortium name="The Broad Institute Genome Sequencing Center for Infectious Disease"/>
            <person name="Wu L."/>
            <person name="Ma J."/>
        </authorList>
    </citation>
    <scope>NUCLEOTIDE SEQUENCE [LARGE SCALE GENOMIC DNA]</scope>
    <source>
        <strain evidence="3">NBRC 101365</strain>
    </source>
</reference>
<evidence type="ECO:0000313" key="3">
    <source>
        <dbReference type="Proteomes" id="UP001156882"/>
    </source>
</evidence>
<evidence type="ECO:0000313" key="2">
    <source>
        <dbReference type="EMBL" id="GLS22849.1"/>
    </source>
</evidence>
<accession>A0ABQ6CSY8</accession>
<comment type="caution">
    <text evidence="2">The sequence shown here is derived from an EMBL/GenBank/DDBJ whole genome shotgun (WGS) entry which is preliminary data.</text>
</comment>
<dbReference type="EMBL" id="BSPC01000066">
    <property type="protein sequence ID" value="GLS22849.1"/>
    <property type="molecule type" value="Genomic_DNA"/>
</dbReference>
<proteinExistence type="predicted"/>
<protein>
    <recommendedName>
        <fullName evidence="4">DUF4352 domain-containing protein</fullName>
    </recommendedName>
</protein>
<keyword evidence="3" id="KW-1185">Reference proteome</keyword>
<evidence type="ECO:0000256" key="1">
    <source>
        <dbReference type="SAM" id="MobiDB-lite"/>
    </source>
</evidence>